<keyword evidence="3" id="KW-1185">Reference proteome</keyword>
<accession>A0A848IWZ0</accession>
<feature type="transmembrane region" description="Helical" evidence="1">
    <location>
        <begin position="21"/>
        <end position="39"/>
    </location>
</feature>
<dbReference type="InterPro" id="IPR045749">
    <property type="entry name" value="DUF6090"/>
</dbReference>
<keyword evidence="1" id="KW-0472">Membrane</keyword>
<dbReference type="Pfam" id="PF19578">
    <property type="entry name" value="DUF6090"/>
    <property type="match status" value="1"/>
</dbReference>
<protein>
    <submittedName>
        <fullName evidence="2">Uncharacterized protein</fullName>
    </submittedName>
</protein>
<evidence type="ECO:0000256" key="1">
    <source>
        <dbReference type="SAM" id="Phobius"/>
    </source>
</evidence>
<dbReference type="RefSeq" id="WP_169678675.1">
    <property type="nucleotide sequence ID" value="NZ_JABBNU010000003.1"/>
</dbReference>
<dbReference type="AlphaFoldDB" id="A0A848IWZ0"/>
<gene>
    <name evidence="2" type="ORF">HH304_05235</name>
</gene>
<name>A0A848IWZ0_9BACT</name>
<organism evidence="2 3">
    <name type="scientific">Marinigracilibium pacificum</name>
    <dbReference type="NCBI Taxonomy" id="2729599"/>
    <lineage>
        <taxon>Bacteria</taxon>
        <taxon>Pseudomonadati</taxon>
        <taxon>Bacteroidota</taxon>
        <taxon>Cytophagia</taxon>
        <taxon>Cytophagales</taxon>
        <taxon>Flammeovirgaceae</taxon>
        <taxon>Marinigracilibium</taxon>
    </lineage>
</organism>
<proteinExistence type="predicted"/>
<reference evidence="2 3" key="1">
    <citation type="submission" date="2020-04" db="EMBL/GenBank/DDBJ databases">
        <title>Flammeovirgaceae bacterium KN852 isolated from deep sea.</title>
        <authorList>
            <person name="Zhang D.-C."/>
        </authorList>
    </citation>
    <scope>NUCLEOTIDE SEQUENCE [LARGE SCALE GENOMIC DNA]</scope>
    <source>
        <strain evidence="2 3">KN852</strain>
    </source>
</reference>
<comment type="caution">
    <text evidence="2">The sequence shown here is derived from an EMBL/GenBank/DDBJ whole genome shotgun (WGS) entry which is preliminary data.</text>
</comment>
<dbReference type="Proteomes" id="UP000559010">
    <property type="component" value="Unassembled WGS sequence"/>
</dbReference>
<evidence type="ECO:0000313" key="3">
    <source>
        <dbReference type="Proteomes" id="UP000559010"/>
    </source>
</evidence>
<keyword evidence="1" id="KW-1133">Transmembrane helix</keyword>
<evidence type="ECO:0000313" key="2">
    <source>
        <dbReference type="EMBL" id="NMM47795.1"/>
    </source>
</evidence>
<keyword evidence="1" id="KW-0812">Transmembrane</keyword>
<dbReference type="EMBL" id="JABBNU010000003">
    <property type="protein sequence ID" value="NMM47795.1"/>
    <property type="molecule type" value="Genomic_DNA"/>
</dbReference>
<sequence length="250" mass="28560">MTINNRFNSLYYKWKNFLREILIVVIGVLLAFTLNSWWISSKEVKSRELLLSNLKNEIIENNGRLESNINIHEYVLKTCDSLLTIINNSGSSDTIKLSTSILSGIIIAPTYNPSTGNLNSILNSGKQELIKNDALIATLTSWNNYYLDAIEDEQTGFDFVEQHLLVFLRPQIDLSDALINAGLIANHIRENKTDRKFPIAFFEVNQSLPNTVSLKNLISQRKMRTIITIGALKRLLIHQRNSLDYFEQKS</sequence>